<dbReference type="Proteomes" id="UP000217348">
    <property type="component" value="Chromosome"/>
</dbReference>
<accession>A0A250FVQ5</accession>
<proteinExistence type="predicted"/>
<sequence>MFYKIFLLLKNSIVFNLFMIQALIRYCIMPYKVSTGEYMTGFHSSNGEVAIFLMLLEIFFIFVILNFVAQKQQTSFISRTSYIKPISSSIFIYSLLIALFSYIYISGYLSKVNLVWNLGSFVQKYVVDREELKDTGFAGVLFTPLKTIAAIFFIGMVYNSKKISINKKKYIYLMIIVMSSIFIIGTSRLSIIHFALPLLILVTFMLDKKSSKKLIFAFGLFIIPIILIASIAKFTRGEQQATTESTFSTSSLNAYFAGPGNVATGLDAYGDLVIKNHSLFFINDMIQNLPGLAKYSSDTYKTNVFFNKAVYGHSLVRDQIVPLSVSGVFHFGIFGGFLYAPLFLLISLYIERKSYKETFLGYKYVYITLSITLSMIFMLNIGSMYFAFAVSLLFIYMPFYIVNFFEKLKS</sequence>
<protein>
    <recommendedName>
        <fullName evidence="4">Oligosaccharide repeat unit polymerase</fullName>
    </recommendedName>
</protein>
<evidence type="ECO:0000313" key="2">
    <source>
        <dbReference type="EMBL" id="ATA89101.1"/>
    </source>
</evidence>
<feature type="transmembrane region" description="Helical" evidence="1">
    <location>
        <begin position="362"/>
        <end position="379"/>
    </location>
</feature>
<reference evidence="3" key="1">
    <citation type="submission" date="2017-06" db="EMBL/GenBank/DDBJ databases">
        <title>Capnocytophaga spp. assemblies.</title>
        <authorList>
            <person name="Gulvik C.A."/>
        </authorList>
    </citation>
    <scope>NUCLEOTIDE SEQUENCE [LARGE SCALE GENOMIC DNA]</scope>
    <source>
        <strain evidence="3">H2177</strain>
    </source>
</reference>
<keyword evidence="1" id="KW-0472">Membrane</keyword>
<feature type="transmembrane region" description="Helical" evidence="1">
    <location>
        <begin position="328"/>
        <end position="350"/>
    </location>
</feature>
<organism evidence="2 3">
    <name type="scientific">Capnocytophaga stomatis</name>
    <dbReference type="NCBI Taxonomy" id="1848904"/>
    <lineage>
        <taxon>Bacteria</taxon>
        <taxon>Pseudomonadati</taxon>
        <taxon>Bacteroidota</taxon>
        <taxon>Flavobacteriia</taxon>
        <taxon>Flavobacteriales</taxon>
        <taxon>Flavobacteriaceae</taxon>
        <taxon>Capnocytophaga</taxon>
    </lineage>
</organism>
<keyword evidence="1" id="KW-1133">Transmembrane helix</keyword>
<evidence type="ECO:0000313" key="3">
    <source>
        <dbReference type="Proteomes" id="UP000217348"/>
    </source>
</evidence>
<feature type="transmembrane region" description="Helical" evidence="1">
    <location>
        <begin position="12"/>
        <end position="31"/>
    </location>
</feature>
<feature type="transmembrane region" description="Helical" evidence="1">
    <location>
        <begin position="214"/>
        <end position="232"/>
    </location>
</feature>
<feature type="transmembrane region" description="Helical" evidence="1">
    <location>
        <begin position="170"/>
        <end position="185"/>
    </location>
</feature>
<feature type="transmembrane region" description="Helical" evidence="1">
    <location>
        <begin position="137"/>
        <end position="158"/>
    </location>
</feature>
<evidence type="ECO:0008006" key="4">
    <source>
        <dbReference type="Google" id="ProtNLM"/>
    </source>
</evidence>
<feature type="transmembrane region" description="Helical" evidence="1">
    <location>
        <begin position="385"/>
        <end position="405"/>
    </location>
</feature>
<feature type="transmembrane region" description="Helical" evidence="1">
    <location>
        <begin position="90"/>
        <end position="109"/>
    </location>
</feature>
<evidence type="ECO:0000256" key="1">
    <source>
        <dbReference type="SAM" id="Phobius"/>
    </source>
</evidence>
<feature type="transmembrane region" description="Helical" evidence="1">
    <location>
        <begin position="51"/>
        <end position="69"/>
    </location>
</feature>
<dbReference type="EMBL" id="CP022387">
    <property type="protein sequence ID" value="ATA89101.1"/>
    <property type="molecule type" value="Genomic_DNA"/>
</dbReference>
<gene>
    <name evidence="2" type="ORF">CGC58_04840</name>
</gene>
<keyword evidence="1" id="KW-0812">Transmembrane</keyword>
<dbReference type="AlphaFoldDB" id="A0A250FVQ5"/>
<dbReference type="KEGG" id="csto:CGC58_04840"/>
<name>A0A250FVQ5_9FLAO</name>